<gene>
    <name evidence="2" type="ORF">ID47_11330</name>
</gene>
<protein>
    <recommendedName>
        <fullName evidence="1">Novel toxin 17 domain-containing protein</fullName>
    </recommendedName>
</protein>
<keyword evidence="3" id="KW-1185">Reference proteome</keyword>
<dbReference type="Proteomes" id="UP000028926">
    <property type="component" value="Chromosome"/>
</dbReference>
<dbReference type="STRING" id="91604.ID47_11330"/>
<evidence type="ECO:0000313" key="2">
    <source>
        <dbReference type="EMBL" id="AIK97194.1"/>
    </source>
</evidence>
<dbReference type="EMBL" id="CP008941">
    <property type="protein sequence ID" value="AIK97194.1"/>
    <property type="molecule type" value="Genomic_DNA"/>
</dbReference>
<feature type="domain" description="Novel toxin 17" evidence="1">
    <location>
        <begin position="631"/>
        <end position="724"/>
    </location>
</feature>
<proteinExistence type="predicted"/>
<dbReference type="RefSeq" id="WP_038466433.1">
    <property type="nucleotide sequence ID" value="NZ_CP008941.1"/>
</dbReference>
<organism evidence="2 3">
    <name type="scientific">Candidatus Odyssella acanthamoebae</name>
    <dbReference type="NCBI Taxonomy" id="91604"/>
    <lineage>
        <taxon>Bacteria</taxon>
        <taxon>Pseudomonadati</taxon>
        <taxon>Pseudomonadota</taxon>
        <taxon>Alphaproteobacteria</taxon>
        <taxon>Holosporales</taxon>
        <taxon>Candidatus Paracaedibacteraceae</taxon>
        <taxon>Candidatus Odyssella</taxon>
    </lineage>
</organism>
<evidence type="ECO:0000313" key="3">
    <source>
        <dbReference type="Proteomes" id="UP000028926"/>
    </source>
</evidence>
<evidence type="ECO:0000259" key="1">
    <source>
        <dbReference type="Pfam" id="PF15524"/>
    </source>
</evidence>
<dbReference type="HOGENOM" id="CLU_381610_0_0_5"/>
<dbReference type="InterPro" id="IPR029117">
    <property type="entry name" value="Ntox17"/>
</dbReference>
<dbReference type="KEGG" id="paca:ID47_11330"/>
<dbReference type="Pfam" id="PF15524">
    <property type="entry name" value="Ntox17"/>
    <property type="match status" value="1"/>
</dbReference>
<dbReference type="AlphaFoldDB" id="A0A077AYW4"/>
<sequence length="725" mass="77231">MLTTGTNKIFLGASGSYAQEAVYDWYQRQEIKKKRRFNKLSGFAKTRRLESKHTYQVARPCTTISTNKKEIDLYGGKGVSLRGSVLQGGKLTVEAKEGLIHLLTTMGMDCVEVKKSSKDPLWQSKSQSFEYHENRQQCQFHYDEAQGGIEFKTPEGIVVELVTEKHSKADGKKDKGRPREWQRLKDYSNLPGYEWMKLLDEREDVVRIYVDERHDSGHFAHQGMTAAAKIIITIIITLCTAGGGLASLGATGGTAAAGGAAASTVTFSSVVSSMAMGALQGGLAAASNQLMFSMIDNRLNMKNVSREMTSSSTLKSIGQSAMTAGLGKGLSYATGIPTTGLHGFEEQAWGNAITAAARLGTGLAFGEKPKDVLKSTVVNYAVDVASGTIANKIGDWRLEGLDPVVHKGVHALAGGSMQGLLTALLGGDRKEILKAMGGGAMGAVVAETVGEAKGLSDLENGDLHGGNFREESAKLSKLSSLLGQLGAELSGLDSLAALRAGENAVENNCLPLLAALASTGGGAAGGTAAATGVGSTLAYYGSAILAGIGLSYLADKLSENSMDAAPEGTGWVDEGVNTEEGKATILSTPIPAILSVLEGFTPPQFDRRYGDEGFQTYQGPDASVLTKDGEYSIKSRLKDAQLPTQGKIRFIPRKSYNPSKPLDRGDSYGYVDRFGNEWTKGPSRTEGQDFEWDIQLSRQGQSKIGWASRDNKHVNVSLDGKITHK</sequence>
<accession>A0A077AYW4</accession>
<name>A0A077AYW4_9PROT</name>
<dbReference type="eggNOG" id="COG3210">
    <property type="taxonomic scope" value="Bacteria"/>
</dbReference>
<reference evidence="2 3" key="1">
    <citation type="submission" date="2014-07" db="EMBL/GenBank/DDBJ databases">
        <title>Comparative genomic insights into amoeba endosymbionts belonging to the families of Holosporaceae and Candidatus Midichloriaceae within Rickettsiales.</title>
        <authorList>
            <person name="Wang Z."/>
            <person name="Wu M."/>
        </authorList>
    </citation>
    <scope>NUCLEOTIDE SEQUENCE [LARGE SCALE GENOMIC DNA]</scope>
    <source>
        <strain evidence="2">PRA3</strain>
    </source>
</reference>